<name>A0A6N4VG42_9MYCO</name>
<proteinExistence type="predicted"/>
<gene>
    <name evidence="1" type="ORF">MPOR_44550</name>
</gene>
<evidence type="ECO:0000313" key="2">
    <source>
        <dbReference type="Proteomes" id="UP000466785"/>
    </source>
</evidence>
<organism evidence="1 2">
    <name type="scientific">Mycolicibacterium poriferae</name>
    <dbReference type="NCBI Taxonomy" id="39694"/>
    <lineage>
        <taxon>Bacteria</taxon>
        <taxon>Bacillati</taxon>
        <taxon>Actinomycetota</taxon>
        <taxon>Actinomycetes</taxon>
        <taxon>Mycobacteriales</taxon>
        <taxon>Mycobacteriaceae</taxon>
        <taxon>Mycolicibacterium</taxon>
    </lineage>
</organism>
<dbReference type="AlphaFoldDB" id="A0A6N4VG42"/>
<evidence type="ECO:0000313" key="1">
    <source>
        <dbReference type="EMBL" id="BBX53429.1"/>
    </source>
</evidence>
<sequence>MGNFSERRHHYDNGNRSVDWIVVMQHAVLLIEVKSTRPTDPIRLGSTAMWETLSTKLRKAYSQIEKANRNVSDRHPAFAEIPHDLPRLGLIVTMESFAFVNTPEVQSRLDTESTIPTLVCASQEVELLVTLRSTPINRFLLDFMTDSEKEVFDLSNELTAQPVDAFCRNEVMDAAWDSYDWGL</sequence>
<dbReference type="RefSeq" id="WP_163677644.1">
    <property type="nucleotide sequence ID" value="NZ_AP022570.1"/>
</dbReference>
<dbReference type="KEGG" id="mpof:MPOR_44550"/>
<dbReference type="EMBL" id="AP022570">
    <property type="protein sequence ID" value="BBX53429.1"/>
    <property type="molecule type" value="Genomic_DNA"/>
</dbReference>
<reference evidence="1 2" key="1">
    <citation type="journal article" date="2019" name="Emerg. Microbes Infect.">
        <title>Comprehensive subspecies identification of 175 nontuberculous mycobacteria species based on 7547 genomic profiles.</title>
        <authorList>
            <person name="Matsumoto Y."/>
            <person name="Kinjo T."/>
            <person name="Motooka D."/>
            <person name="Nabeya D."/>
            <person name="Jung N."/>
            <person name="Uechi K."/>
            <person name="Horii T."/>
            <person name="Iida T."/>
            <person name="Fujita J."/>
            <person name="Nakamura S."/>
        </authorList>
    </citation>
    <scope>NUCLEOTIDE SEQUENCE [LARGE SCALE GENOMIC DNA]</scope>
    <source>
        <strain evidence="1 2">JCM 12603</strain>
    </source>
</reference>
<accession>A0A6N4VG42</accession>
<keyword evidence="2" id="KW-1185">Reference proteome</keyword>
<dbReference type="Proteomes" id="UP000466785">
    <property type="component" value="Chromosome"/>
</dbReference>
<protein>
    <submittedName>
        <fullName evidence="1">Uncharacterized protein</fullName>
    </submittedName>
</protein>